<sequence length="76" mass="8791">MSDFSFDKDFQGEAILEFGDSDFIILKAGSFVRCAVTGDPIQLDQLRYWNVDEQEAYRDVLIAKQRWIELNTEPGK</sequence>
<protein>
    <recommendedName>
        <fullName evidence="3">DUF2093 domain-containing protein</fullName>
    </recommendedName>
</protein>
<proteinExistence type="predicted"/>
<dbReference type="AlphaFoldDB" id="A0A495DNZ4"/>
<accession>A0A495DNZ4</accession>
<gene>
    <name evidence="1" type="ORF">C7435_0444</name>
</gene>
<comment type="caution">
    <text evidence="1">The sequence shown here is derived from an EMBL/GenBank/DDBJ whole genome shotgun (WGS) entry which is preliminary data.</text>
</comment>
<name>A0A495DNZ4_9PROT</name>
<dbReference type="Proteomes" id="UP000273675">
    <property type="component" value="Unassembled WGS sequence"/>
</dbReference>
<reference evidence="1 2" key="1">
    <citation type="submission" date="2018-10" db="EMBL/GenBank/DDBJ databases">
        <title>Genomic Encyclopedia of Type Strains, Phase IV (KMG-IV): sequencing the most valuable type-strain genomes for metagenomic binning, comparative biology and taxonomic classification.</title>
        <authorList>
            <person name="Goeker M."/>
        </authorList>
    </citation>
    <scope>NUCLEOTIDE SEQUENCE [LARGE SCALE GENOMIC DNA]</scope>
    <source>
        <strain evidence="1 2">DSM 4734</strain>
    </source>
</reference>
<dbReference type="RefSeq" id="WP_075188887.1">
    <property type="nucleotide sequence ID" value="NZ_RBIM01000001.1"/>
</dbReference>
<organism evidence="1 2">
    <name type="scientific">Maricaulis maris</name>
    <dbReference type="NCBI Taxonomy" id="74318"/>
    <lineage>
        <taxon>Bacteria</taxon>
        <taxon>Pseudomonadati</taxon>
        <taxon>Pseudomonadota</taxon>
        <taxon>Alphaproteobacteria</taxon>
        <taxon>Maricaulales</taxon>
        <taxon>Maricaulaceae</taxon>
        <taxon>Maricaulis</taxon>
    </lineage>
</organism>
<evidence type="ECO:0000313" key="2">
    <source>
        <dbReference type="Proteomes" id="UP000273675"/>
    </source>
</evidence>
<dbReference type="OrthoDB" id="9801906at2"/>
<dbReference type="InterPro" id="IPR018661">
    <property type="entry name" value="DUF2093"/>
</dbReference>
<evidence type="ECO:0000313" key="1">
    <source>
        <dbReference type="EMBL" id="RKR04001.1"/>
    </source>
</evidence>
<dbReference type="Pfam" id="PF09866">
    <property type="entry name" value="DUF2093"/>
    <property type="match status" value="1"/>
</dbReference>
<dbReference type="EMBL" id="RBIM01000001">
    <property type="protein sequence ID" value="RKR04001.1"/>
    <property type="molecule type" value="Genomic_DNA"/>
</dbReference>
<evidence type="ECO:0008006" key="3">
    <source>
        <dbReference type="Google" id="ProtNLM"/>
    </source>
</evidence>